<feature type="compositionally biased region" description="Basic and acidic residues" evidence="1">
    <location>
        <begin position="620"/>
        <end position="629"/>
    </location>
</feature>
<gene>
    <name evidence="2" type="ORF">FSP39_005954</name>
</gene>
<reference evidence="2" key="1">
    <citation type="submission" date="2019-08" db="EMBL/GenBank/DDBJ databases">
        <title>The improved chromosome-level genome for the pearl oyster Pinctada fucata martensii using PacBio sequencing and Hi-C.</title>
        <authorList>
            <person name="Zheng Z."/>
        </authorList>
    </citation>
    <scope>NUCLEOTIDE SEQUENCE</scope>
    <source>
        <strain evidence="2">ZZ-2019</strain>
        <tissue evidence="2">Adductor muscle</tissue>
    </source>
</reference>
<feature type="compositionally biased region" description="Polar residues" evidence="1">
    <location>
        <begin position="740"/>
        <end position="750"/>
    </location>
</feature>
<name>A0AA88YAW0_PINIB</name>
<accession>A0AA88YAW0</accession>
<evidence type="ECO:0000313" key="3">
    <source>
        <dbReference type="Proteomes" id="UP001186944"/>
    </source>
</evidence>
<evidence type="ECO:0000313" key="2">
    <source>
        <dbReference type="EMBL" id="KAK3101734.1"/>
    </source>
</evidence>
<evidence type="ECO:0000256" key="1">
    <source>
        <dbReference type="SAM" id="MobiDB-lite"/>
    </source>
</evidence>
<keyword evidence="3" id="KW-1185">Reference proteome</keyword>
<feature type="region of interest" description="Disordered" evidence="1">
    <location>
        <begin position="719"/>
        <end position="751"/>
    </location>
</feature>
<protein>
    <submittedName>
        <fullName evidence="2">Uncharacterized protein</fullName>
    </submittedName>
</protein>
<organism evidence="2 3">
    <name type="scientific">Pinctada imbricata</name>
    <name type="common">Atlantic pearl-oyster</name>
    <name type="synonym">Pinctada martensii</name>
    <dbReference type="NCBI Taxonomy" id="66713"/>
    <lineage>
        <taxon>Eukaryota</taxon>
        <taxon>Metazoa</taxon>
        <taxon>Spiralia</taxon>
        <taxon>Lophotrochozoa</taxon>
        <taxon>Mollusca</taxon>
        <taxon>Bivalvia</taxon>
        <taxon>Autobranchia</taxon>
        <taxon>Pteriomorphia</taxon>
        <taxon>Pterioida</taxon>
        <taxon>Pterioidea</taxon>
        <taxon>Pteriidae</taxon>
        <taxon>Pinctada</taxon>
    </lineage>
</organism>
<feature type="region of interest" description="Disordered" evidence="1">
    <location>
        <begin position="585"/>
        <end position="653"/>
    </location>
</feature>
<feature type="compositionally biased region" description="Basic residues" evidence="1">
    <location>
        <begin position="585"/>
        <end position="595"/>
    </location>
</feature>
<dbReference type="EMBL" id="VSWD01000005">
    <property type="protein sequence ID" value="KAK3101734.1"/>
    <property type="molecule type" value="Genomic_DNA"/>
</dbReference>
<proteinExistence type="predicted"/>
<comment type="caution">
    <text evidence="2">The sequence shown here is derived from an EMBL/GenBank/DDBJ whole genome shotgun (WGS) entry which is preliminary data.</text>
</comment>
<dbReference type="Proteomes" id="UP001186944">
    <property type="component" value="Unassembled WGS sequence"/>
</dbReference>
<sequence>MSTISVVRRRQQAIINPYSQLQFPRKSRVTKGFHLSSPRKPCGTKEDLRPIKGENLIPSKYPNTTRIARTHSEHDHVTYQSDDGLCNIEDLNIVGERMVQSMNGMELDFPGTGSLFRLHTEATGISFPRIHREYVHNTVGNHFLNQEEYEGDFLHSPTPRCDFEVPMQDDDINTMPTEKRLKAYYIIGQDDANERNDAGVTKKSSAMSYSVASPYAPPTTPFASSPCNNDNFHVDGHRLRCNSNLRINSARDFTPGYVKRTSYCCNKCEMRMTGHESLHIETSSPFYAYQRRSGTNLTPCSPSESTTQLYNFLSCQQTLPASLRYNRICLRYKPWCTLQSQGQTKSSISNDSDEFDTDNDYSDQEMIKQNIFLKEDYGDIHFSLDELENKTNSSVKKTDWKDQVDTYKKEYAPHDIPGYLLTRNRKDEVADETSSSSSNDESEDSESAKPIMPRQKEWCAMWNVKNILPSQLQSDENNEGMVRKTNDFDEVLCHLDLRGCRMAQDQDSADGKNYPGTCFTSLEEPSGDQLHDILVNCADSLKNVLKNADPETTISMEDQSGINLQDVSRRRDLCYEAMTDKRYNRWRRKKKKGRHQKSDELPSGKGSPYTEVKQGNDSPDQEKKEERDSPLIVRNEQSSDSKHSSNLGEASSLRDALKDDKEQLMKDRSLLIHQTDSSLGLPSEKFPEDLQCELTSFPALNDFHYPSRRHYISESSALNNSTVNRSVSSKSPTKLRGSLSYGSPRQTSPEIISRAVSPPLVTMDSGDDEGRITPSSSIHPKWLIPQNTFIPNDMQYPPSYYDSAAKKTIVRVSNSIQEKIYKASSPEITILRSLKTKANKDRPVVTEGSPVKLSLQKKTLSASLKMKKLDETHTDPEKLTLGHLLQSMSSKNRGRLLNPKSLRPMQSPNDKNQEEELKPKVRRAKINTKKTIIEEEKSITRRTCVGDKIPALDQGRPVGQRSNSTPEVKAIKLDSRPVSQIGLSRAFTYSYFQLPQDYKLNNSVIQHRRLSQN</sequence>
<feature type="region of interest" description="Disordered" evidence="1">
    <location>
        <begin position="885"/>
        <end position="917"/>
    </location>
</feature>
<feature type="compositionally biased region" description="Polar residues" evidence="1">
    <location>
        <begin position="719"/>
        <end position="732"/>
    </location>
</feature>
<feature type="region of interest" description="Disordered" evidence="1">
    <location>
        <begin position="418"/>
        <end position="450"/>
    </location>
</feature>
<dbReference type="AlphaFoldDB" id="A0AA88YAW0"/>